<dbReference type="Proteomes" id="UP000054926">
    <property type="component" value="Unassembled WGS sequence"/>
</dbReference>
<dbReference type="PATRIC" id="fig|947033.5.peg.1650"/>
<proteinExistence type="predicted"/>
<dbReference type="Pfam" id="PF13637">
    <property type="entry name" value="Ank_4"/>
    <property type="match status" value="1"/>
</dbReference>
<evidence type="ECO:0000313" key="2">
    <source>
        <dbReference type="Proteomes" id="UP000054926"/>
    </source>
</evidence>
<protein>
    <submittedName>
        <fullName evidence="1">Ankyrin repeat family transporter protein</fullName>
    </submittedName>
</protein>
<dbReference type="SUPFAM" id="SSF48403">
    <property type="entry name" value="Ankyrin repeat"/>
    <property type="match status" value="1"/>
</dbReference>
<accession>A0A0W0ZGY5</accession>
<dbReference type="Gene3D" id="1.25.40.20">
    <property type="entry name" value="Ankyrin repeat-containing domain"/>
    <property type="match status" value="1"/>
</dbReference>
<organism evidence="1 2">
    <name type="scientific">Legionella steelei</name>
    <dbReference type="NCBI Taxonomy" id="947033"/>
    <lineage>
        <taxon>Bacteria</taxon>
        <taxon>Pseudomonadati</taxon>
        <taxon>Pseudomonadota</taxon>
        <taxon>Gammaproteobacteria</taxon>
        <taxon>Legionellales</taxon>
        <taxon>Legionellaceae</taxon>
        <taxon>Legionella</taxon>
    </lineage>
</organism>
<dbReference type="OrthoDB" id="5649599at2"/>
<name>A0A0W0ZGY5_9GAMM</name>
<reference evidence="1 2" key="1">
    <citation type="submission" date="2015-11" db="EMBL/GenBank/DDBJ databases">
        <title>Genomic analysis of 38 Legionella species identifies large and diverse effector repertoires.</title>
        <authorList>
            <person name="Burstein D."/>
            <person name="Amaro F."/>
            <person name="Zusman T."/>
            <person name="Lifshitz Z."/>
            <person name="Cohen O."/>
            <person name="Gilbert J.A."/>
            <person name="Pupko T."/>
            <person name="Shuman H.A."/>
            <person name="Segal G."/>
        </authorList>
    </citation>
    <scope>NUCLEOTIDE SEQUENCE [LARGE SCALE GENOMIC DNA]</scope>
    <source>
        <strain evidence="1 2">IMVS3376</strain>
    </source>
</reference>
<sequence>MRIMTEAQRLTHPQAQLIPKSLMNDFSVFRNELLDGFIPVMQTQTPEQLFACLRDFVMPQGMRERQCLWLAVVYSHPNLSKEQLVALAKQIDLSPKAYLEVSIMLNRQDNLAYVIDLPGYAEVIEQQVRAFFGLAAGYGCLGMLTYLASKASPEKLHEMITAYNFGNFRLAAENGHLEVLRYLASKVSLDKVQEMVAAYDFLAFRLVAANGHLEVLRYLLSVVYFKRYKDILYWFFNQRTVNPRGQWLYP</sequence>
<comment type="caution">
    <text evidence="1">The sequence shown here is derived from an EMBL/GenBank/DDBJ whole genome shotgun (WGS) entry which is preliminary data.</text>
</comment>
<keyword evidence="2" id="KW-1185">Reference proteome</keyword>
<dbReference type="InterPro" id="IPR002110">
    <property type="entry name" value="Ankyrin_rpt"/>
</dbReference>
<dbReference type="EMBL" id="LNYY01000019">
    <property type="protein sequence ID" value="KTD68395.1"/>
    <property type="molecule type" value="Genomic_DNA"/>
</dbReference>
<dbReference type="InterPro" id="IPR036770">
    <property type="entry name" value="Ankyrin_rpt-contain_sf"/>
</dbReference>
<gene>
    <name evidence="1" type="ORF">Lste_1553</name>
</gene>
<dbReference type="STRING" id="947033.Lste_1553"/>
<dbReference type="AlphaFoldDB" id="A0A0W0ZGY5"/>
<evidence type="ECO:0000313" key="1">
    <source>
        <dbReference type="EMBL" id="KTD68395.1"/>
    </source>
</evidence>